<comment type="caution">
    <text evidence="3">The sequence shown here is derived from an EMBL/GenBank/DDBJ whole genome shotgun (WGS) entry which is preliminary data.</text>
</comment>
<dbReference type="GO" id="GO:0005634">
    <property type="term" value="C:nucleus"/>
    <property type="evidence" value="ECO:0007669"/>
    <property type="project" value="TreeGrafter"/>
</dbReference>
<dbReference type="PROSITE" id="PS50280">
    <property type="entry name" value="SET"/>
    <property type="match status" value="1"/>
</dbReference>
<feature type="compositionally biased region" description="Basic and acidic residues" evidence="1">
    <location>
        <begin position="245"/>
        <end position="266"/>
    </location>
</feature>
<evidence type="ECO:0000313" key="3">
    <source>
        <dbReference type="EMBL" id="KAF5902387.1"/>
    </source>
</evidence>
<dbReference type="GO" id="GO:0042799">
    <property type="term" value="F:histone H4K20 methyltransferase activity"/>
    <property type="evidence" value="ECO:0007669"/>
    <property type="project" value="TreeGrafter"/>
</dbReference>
<feature type="domain" description="SET" evidence="2">
    <location>
        <begin position="1"/>
        <end position="109"/>
    </location>
</feature>
<evidence type="ECO:0000256" key="1">
    <source>
        <dbReference type="SAM" id="MobiDB-lite"/>
    </source>
</evidence>
<feature type="region of interest" description="Disordered" evidence="1">
    <location>
        <begin position="221"/>
        <end position="266"/>
    </location>
</feature>
<name>A0A8J4X2U2_CLAMG</name>
<dbReference type="Proteomes" id="UP000727407">
    <property type="component" value="Unassembled WGS sequence"/>
</dbReference>
<protein>
    <submittedName>
        <fullName evidence="3">Histone-lysine N-methyltransferase set-1-like</fullName>
    </submittedName>
</protein>
<dbReference type="PANTHER" id="PTHR46167">
    <property type="entry name" value="N-LYSINE METHYLTRANSFERASE KMT5A"/>
    <property type="match status" value="1"/>
</dbReference>
<dbReference type="InterPro" id="IPR051760">
    <property type="entry name" value="KMT5A"/>
</dbReference>
<feature type="compositionally biased region" description="Polar residues" evidence="1">
    <location>
        <begin position="142"/>
        <end position="156"/>
    </location>
</feature>
<dbReference type="GO" id="GO:0005700">
    <property type="term" value="C:polytene chromosome"/>
    <property type="evidence" value="ECO:0007669"/>
    <property type="project" value="TreeGrafter"/>
</dbReference>
<feature type="region of interest" description="Disordered" evidence="1">
    <location>
        <begin position="124"/>
        <end position="174"/>
    </location>
</feature>
<dbReference type="Gene3D" id="2.170.270.10">
    <property type="entry name" value="SET domain"/>
    <property type="match status" value="1"/>
</dbReference>
<dbReference type="Pfam" id="PF00856">
    <property type="entry name" value="SET"/>
    <property type="match status" value="1"/>
</dbReference>
<dbReference type="PANTHER" id="PTHR46167:SF1">
    <property type="entry name" value="N-LYSINE METHYLTRANSFERASE KMT5A"/>
    <property type="match status" value="1"/>
</dbReference>
<dbReference type="GO" id="GO:0043516">
    <property type="term" value="P:regulation of DNA damage response, signal transduction by p53 class mediator"/>
    <property type="evidence" value="ECO:0007669"/>
    <property type="project" value="TreeGrafter"/>
</dbReference>
<dbReference type="InterPro" id="IPR046341">
    <property type="entry name" value="SET_dom_sf"/>
</dbReference>
<dbReference type="SMART" id="SM00317">
    <property type="entry name" value="SET"/>
    <property type="match status" value="1"/>
</dbReference>
<feature type="non-terminal residue" evidence="3">
    <location>
        <position position="1"/>
    </location>
</feature>
<evidence type="ECO:0000313" key="4">
    <source>
        <dbReference type="Proteomes" id="UP000727407"/>
    </source>
</evidence>
<gene>
    <name evidence="3" type="ORF">DAT39_007891</name>
</gene>
<sequence>RGVFASMSVDKGCFILEYRGELLSQEESRTRQTRYNETENTFLFDFDWNGRQWCVGASKEDGSLGRLVNDEHKTPNCKMKIISVKGKPHFCLFSIKDIAPGEEITYSYGDSDWPWHKLMTRAVTGSGENTAPEDETRPPTKPTEQMTRAVTGSGENTAPEDDTRPPTKPTEQVNRFTARLNRLREHHDKCAQHYEQLLRTRESEPGVTGCTQNYESEISCEASASDYSDEEYIPDSDCSSPDNSAKSEELKISHPEPETRGPAEFK</sequence>
<dbReference type="InterPro" id="IPR001214">
    <property type="entry name" value="SET_dom"/>
</dbReference>
<dbReference type="EMBL" id="QNUK01000091">
    <property type="protein sequence ID" value="KAF5902387.1"/>
    <property type="molecule type" value="Genomic_DNA"/>
</dbReference>
<reference evidence="3" key="1">
    <citation type="submission" date="2020-07" db="EMBL/GenBank/DDBJ databases">
        <title>Clarias magur genome sequencing, assembly and annotation.</title>
        <authorList>
            <person name="Kushwaha B."/>
            <person name="Kumar R."/>
            <person name="Das P."/>
            <person name="Joshi C.G."/>
            <person name="Kumar D."/>
            <person name="Nagpure N.S."/>
            <person name="Pandey M."/>
            <person name="Agarwal S."/>
            <person name="Srivastava S."/>
            <person name="Singh M."/>
            <person name="Sahoo L."/>
            <person name="Jayasankar P."/>
            <person name="Meher P.K."/>
            <person name="Koringa P.G."/>
            <person name="Iquebal M.A."/>
            <person name="Das S.P."/>
            <person name="Bit A."/>
            <person name="Patnaik S."/>
            <person name="Patel N."/>
            <person name="Shah T.M."/>
            <person name="Hinsu A."/>
            <person name="Jena J.K."/>
        </authorList>
    </citation>
    <scope>NUCLEOTIDE SEQUENCE</scope>
    <source>
        <strain evidence="3">CIFAMagur01</strain>
        <tissue evidence="3">Testis</tissue>
    </source>
</reference>
<dbReference type="AlphaFoldDB" id="A0A8J4X2U2"/>
<dbReference type="GO" id="GO:0006357">
    <property type="term" value="P:regulation of transcription by RNA polymerase II"/>
    <property type="evidence" value="ECO:0007669"/>
    <property type="project" value="TreeGrafter"/>
</dbReference>
<proteinExistence type="predicted"/>
<dbReference type="SUPFAM" id="SSF82199">
    <property type="entry name" value="SET domain"/>
    <property type="match status" value="1"/>
</dbReference>
<dbReference type="OrthoDB" id="16287at2759"/>
<accession>A0A8J4X2U2</accession>
<feature type="non-terminal residue" evidence="3">
    <location>
        <position position="266"/>
    </location>
</feature>
<evidence type="ECO:0000259" key="2">
    <source>
        <dbReference type="PROSITE" id="PS50280"/>
    </source>
</evidence>
<keyword evidence="4" id="KW-1185">Reference proteome</keyword>
<organism evidence="3 4">
    <name type="scientific">Clarias magur</name>
    <name type="common">Asian catfish</name>
    <name type="synonym">Macropteronotus magur</name>
    <dbReference type="NCBI Taxonomy" id="1594786"/>
    <lineage>
        <taxon>Eukaryota</taxon>
        <taxon>Metazoa</taxon>
        <taxon>Chordata</taxon>
        <taxon>Craniata</taxon>
        <taxon>Vertebrata</taxon>
        <taxon>Euteleostomi</taxon>
        <taxon>Actinopterygii</taxon>
        <taxon>Neopterygii</taxon>
        <taxon>Teleostei</taxon>
        <taxon>Ostariophysi</taxon>
        <taxon>Siluriformes</taxon>
        <taxon>Clariidae</taxon>
        <taxon>Clarias</taxon>
    </lineage>
</organism>